<evidence type="ECO:0000256" key="2">
    <source>
        <dbReference type="ARBA" id="ARBA00022448"/>
    </source>
</evidence>
<proteinExistence type="inferred from homology"/>
<evidence type="ECO:0000256" key="5">
    <source>
        <dbReference type="ARBA" id="ARBA00023136"/>
    </source>
</evidence>
<evidence type="ECO:0000256" key="3">
    <source>
        <dbReference type="ARBA" id="ARBA00022452"/>
    </source>
</evidence>
<keyword evidence="11" id="KW-1185">Reference proteome</keyword>
<dbReference type="OrthoDB" id="9768177at2"/>
<dbReference type="Pfam" id="PF13715">
    <property type="entry name" value="CarbopepD_reg_2"/>
    <property type="match status" value="1"/>
</dbReference>
<dbReference type="InterPro" id="IPR036942">
    <property type="entry name" value="Beta-barrel_TonB_sf"/>
</dbReference>
<dbReference type="SUPFAM" id="SSF49464">
    <property type="entry name" value="Carboxypeptidase regulatory domain-like"/>
    <property type="match status" value="1"/>
</dbReference>
<reference evidence="10 11" key="1">
    <citation type="submission" date="2017-02" db="EMBL/GenBank/DDBJ databases">
        <authorList>
            <person name="Peterson S.W."/>
        </authorList>
    </citation>
    <scope>NUCLEOTIDE SEQUENCE [LARGE SCALE GENOMIC DNA]</scope>
    <source>
        <strain evidence="10 11">DSM 22899</strain>
    </source>
</reference>
<evidence type="ECO:0000256" key="7">
    <source>
        <dbReference type="PROSITE-ProRule" id="PRU01360"/>
    </source>
</evidence>
<comment type="subcellular location">
    <subcellularLocation>
        <location evidence="1 7">Cell outer membrane</location>
        <topology evidence="1 7">Multi-pass membrane protein</topology>
    </subcellularLocation>
</comment>
<evidence type="ECO:0000256" key="6">
    <source>
        <dbReference type="ARBA" id="ARBA00023237"/>
    </source>
</evidence>
<sequence length="1171" mass="128262">MKITPCVNAGSYSWHAALKLFLVVKLILLLVVVSLQVSANAFAQTVTLSVSNVPLSDVFTAIEKQTGYHFFWRGAEVTEAKVTVDLKNTPLEEAVTKILGNLPYSYSITKESIVIRRKQPLTGRKSENSVRVSSRQQTASGRVVDQDGNPIAGVSVKVKGGQLATITNEDGMFSLSNVPNGATLEISSIGYTRVEVAAGAGLTIELSDQVSILEEVVVIPYGTATRATYTGSVAQIGSEAIEKRPITNVTNALVGAAPGVQTSIAGGSPGSEPTVRIRGFGSISASNNPLYVVDGVPYDGTTTSLNPDDIESVSVLKDAATTALYGSRGANGVIMITTKKGKAGRNSLSFKATAGVVERGLPEYDRVDAFQYYPMMWEVQRNTLHYGSGIPLDVANSIASGLTTEYNGNNYSGVHSLLGYNPFNVASDAVVDLNGNLNPNARLLYADDLNWSEQAATGGKSRQNYMLSYDGGNEKSNFFGSLAYTNEQGYLIKSKLERFNGRLNVATQPVSWFNTGLNLSGTYTMTKPENSGGSSFINPFYISRFIAPIYPVHLHDPVTGEYLLDENGNRQYDFGDGRPFSSGRHTIFENLNDDQLEILGALNARAFAEVLFHPTLKFRSNIAFDLDDRHRRTYDNPILGDGAPSARSYHNFYRRTSYTFNNGLEYDKRFGDHHLTALALHEVYAYKYNTLAGSRSGIIVDGITELPNFANVLGVSSVEDRATIESFLGRVAYDFDQKYVLSASLRRDGNSRFHPDFRWETFWSVGGAWNIEKESFFQVSWVDYLKLRASYGTVGNDAGLGYYPYQALYTLGRNNAGEPGFVQASLPNDSLTWETAKNFDLGLEFSVLKGRLNGAVEFFNKVTDGLIFPVPQQLANGGTTGGSHNFEIDMNIGSLYNRGVEVQLNGHIVKTDNFNYTAALNWTSFKNQITKMPSNQPLLISSGTGNTNKGYSEGHSIYDFYMREFYGVDPETGDALYKTNITSDNTQIIGQDTVTNQYSEANLRYTGTSSIPDFYGSMTHTFAYKNFSLGIQFTYQVGGEVYDFAYASLMHGGTYGTALHTDIINRWRQPGDIADVPRLDNGNITNQTGASTRFLTSASYLQLNSVILSYNVPSRWLDRIHAQRASVFLSGENLALLSARKGMDVSGSFNGSVGNDYTFSRIFSAGINLNF</sequence>
<gene>
    <name evidence="10" type="ORF">SAMN05660226_02940</name>
</gene>
<feature type="compositionally biased region" description="Polar residues" evidence="8">
    <location>
        <begin position="129"/>
        <end position="140"/>
    </location>
</feature>
<evidence type="ECO:0000256" key="8">
    <source>
        <dbReference type="SAM" id="MobiDB-lite"/>
    </source>
</evidence>
<keyword evidence="2 7" id="KW-0813">Transport</keyword>
<protein>
    <submittedName>
        <fullName evidence="10">TonB-linked outer membrane protein, SusC/RagA family</fullName>
    </submittedName>
</protein>
<keyword evidence="3 7" id="KW-1134">Transmembrane beta strand</keyword>
<dbReference type="Gene3D" id="2.170.130.10">
    <property type="entry name" value="TonB-dependent receptor, plug domain"/>
    <property type="match status" value="1"/>
</dbReference>
<dbReference type="NCBIfam" id="TIGR04057">
    <property type="entry name" value="SusC_RagA_signa"/>
    <property type="match status" value="1"/>
</dbReference>
<dbReference type="InterPro" id="IPR023996">
    <property type="entry name" value="TonB-dep_OMP_SusC/RagA"/>
</dbReference>
<dbReference type="NCBIfam" id="TIGR04056">
    <property type="entry name" value="OMP_RagA_SusC"/>
    <property type="match status" value="1"/>
</dbReference>
<dbReference type="Proteomes" id="UP000190541">
    <property type="component" value="Unassembled WGS sequence"/>
</dbReference>
<dbReference type="Gene3D" id="2.60.40.1120">
    <property type="entry name" value="Carboxypeptidase-like, regulatory domain"/>
    <property type="match status" value="1"/>
</dbReference>
<keyword evidence="5 7" id="KW-0472">Membrane</keyword>
<dbReference type="InterPro" id="IPR037066">
    <property type="entry name" value="Plug_dom_sf"/>
</dbReference>
<evidence type="ECO:0000313" key="10">
    <source>
        <dbReference type="EMBL" id="SKB74503.1"/>
    </source>
</evidence>
<keyword evidence="4 7" id="KW-0812">Transmembrane</keyword>
<comment type="similarity">
    <text evidence="7">Belongs to the TonB-dependent receptor family.</text>
</comment>
<dbReference type="InterPro" id="IPR039426">
    <property type="entry name" value="TonB-dep_rcpt-like"/>
</dbReference>
<dbReference type="InterPro" id="IPR012910">
    <property type="entry name" value="Plug_dom"/>
</dbReference>
<dbReference type="Pfam" id="PF07715">
    <property type="entry name" value="Plug"/>
    <property type="match status" value="1"/>
</dbReference>
<feature type="region of interest" description="Disordered" evidence="8">
    <location>
        <begin position="125"/>
        <end position="144"/>
    </location>
</feature>
<dbReference type="STRING" id="623280.SAMN05660226_02940"/>
<dbReference type="SUPFAM" id="SSF56935">
    <property type="entry name" value="Porins"/>
    <property type="match status" value="1"/>
</dbReference>
<dbReference type="InterPro" id="IPR023997">
    <property type="entry name" value="TonB-dep_OMP_SusC/RagA_CS"/>
</dbReference>
<name>A0A1T5DST8_9SPHI</name>
<evidence type="ECO:0000256" key="4">
    <source>
        <dbReference type="ARBA" id="ARBA00022692"/>
    </source>
</evidence>
<dbReference type="AlphaFoldDB" id="A0A1T5DST8"/>
<dbReference type="InterPro" id="IPR008969">
    <property type="entry name" value="CarboxyPept-like_regulatory"/>
</dbReference>
<feature type="domain" description="TonB-dependent receptor plug" evidence="9">
    <location>
        <begin position="228"/>
        <end position="333"/>
    </location>
</feature>
<dbReference type="PROSITE" id="PS52016">
    <property type="entry name" value="TONB_DEPENDENT_REC_3"/>
    <property type="match status" value="1"/>
</dbReference>
<evidence type="ECO:0000259" key="9">
    <source>
        <dbReference type="Pfam" id="PF07715"/>
    </source>
</evidence>
<keyword evidence="6 7" id="KW-0998">Cell outer membrane</keyword>
<dbReference type="EMBL" id="FUYS01000007">
    <property type="protein sequence ID" value="SKB74503.1"/>
    <property type="molecule type" value="Genomic_DNA"/>
</dbReference>
<accession>A0A1T5DST8</accession>
<organism evidence="10 11">
    <name type="scientific">Parapedobacter luteus</name>
    <dbReference type="NCBI Taxonomy" id="623280"/>
    <lineage>
        <taxon>Bacteria</taxon>
        <taxon>Pseudomonadati</taxon>
        <taxon>Bacteroidota</taxon>
        <taxon>Sphingobacteriia</taxon>
        <taxon>Sphingobacteriales</taxon>
        <taxon>Sphingobacteriaceae</taxon>
        <taxon>Parapedobacter</taxon>
    </lineage>
</organism>
<evidence type="ECO:0000256" key="1">
    <source>
        <dbReference type="ARBA" id="ARBA00004571"/>
    </source>
</evidence>
<evidence type="ECO:0000313" key="11">
    <source>
        <dbReference type="Proteomes" id="UP000190541"/>
    </source>
</evidence>
<dbReference type="Gene3D" id="2.40.170.20">
    <property type="entry name" value="TonB-dependent receptor, beta-barrel domain"/>
    <property type="match status" value="1"/>
</dbReference>
<dbReference type="GO" id="GO:0009279">
    <property type="term" value="C:cell outer membrane"/>
    <property type="evidence" value="ECO:0007669"/>
    <property type="project" value="UniProtKB-SubCell"/>
</dbReference>